<keyword evidence="2" id="KW-1185">Reference proteome</keyword>
<dbReference type="KEGG" id="ttf:THTE_0427"/>
<dbReference type="Proteomes" id="UP000215086">
    <property type="component" value="Chromosome"/>
</dbReference>
<name>A0A286RAP9_9BACT</name>
<proteinExistence type="predicted"/>
<dbReference type="AlphaFoldDB" id="A0A286RAP9"/>
<evidence type="ECO:0000313" key="1">
    <source>
        <dbReference type="EMBL" id="ASV73029.1"/>
    </source>
</evidence>
<reference evidence="1 2" key="1">
    <citation type="journal article" name="Front. Microbiol.">
        <title>Sugar Metabolism of the First Thermophilic Planctomycete Thermogutta terrifontis: Comparative Genomic and Transcriptomic Approaches.</title>
        <authorList>
            <person name="Elcheninov A.G."/>
            <person name="Menzel P."/>
            <person name="Gudbergsdottir S.R."/>
            <person name="Slesarev A.I."/>
            <person name="Kadnikov V.V."/>
            <person name="Krogh A."/>
            <person name="Bonch-Osmolovskaya E.A."/>
            <person name="Peng X."/>
            <person name="Kublanov I.V."/>
        </authorList>
    </citation>
    <scope>NUCLEOTIDE SEQUENCE [LARGE SCALE GENOMIC DNA]</scope>
    <source>
        <strain evidence="1 2">R1</strain>
    </source>
</reference>
<evidence type="ECO:0000313" key="2">
    <source>
        <dbReference type="Proteomes" id="UP000215086"/>
    </source>
</evidence>
<gene>
    <name evidence="1" type="ORF">THTE_0427</name>
</gene>
<dbReference type="EMBL" id="CP018477">
    <property type="protein sequence ID" value="ASV73029.1"/>
    <property type="molecule type" value="Genomic_DNA"/>
</dbReference>
<organism evidence="1 2">
    <name type="scientific">Thermogutta terrifontis</name>
    <dbReference type="NCBI Taxonomy" id="1331910"/>
    <lineage>
        <taxon>Bacteria</taxon>
        <taxon>Pseudomonadati</taxon>
        <taxon>Planctomycetota</taxon>
        <taxon>Planctomycetia</taxon>
        <taxon>Pirellulales</taxon>
        <taxon>Thermoguttaceae</taxon>
        <taxon>Thermogutta</taxon>
    </lineage>
</organism>
<accession>A0A286RAP9</accession>
<sequence length="49" mass="5275">MTSESVGAIHELPLPVDSLRGRGKARETAMAWVELGPRFGLGNAFHGVR</sequence>
<protein>
    <submittedName>
        <fullName evidence="1">Uncharacterized protein</fullName>
    </submittedName>
</protein>